<feature type="transmembrane region" description="Helical" evidence="1">
    <location>
        <begin position="208"/>
        <end position="225"/>
    </location>
</feature>
<accession>A0A660L199</accession>
<proteinExistence type="predicted"/>
<feature type="transmembrane region" description="Helical" evidence="1">
    <location>
        <begin position="231"/>
        <end position="250"/>
    </location>
</feature>
<dbReference type="RefSeq" id="WP_121256592.1">
    <property type="nucleotide sequence ID" value="NZ_RBIL01000002.1"/>
</dbReference>
<keyword evidence="1" id="KW-1133">Transmembrane helix</keyword>
<name>A0A660L199_9ACTN</name>
<feature type="transmembrane region" description="Helical" evidence="1">
    <location>
        <begin position="177"/>
        <end position="196"/>
    </location>
</feature>
<keyword evidence="1" id="KW-0472">Membrane</keyword>
<keyword evidence="1" id="KW-0812">Transmembrane</keyword>
<feature type="transmembrane region" description="Helical" evidence="1">
    <location>
        <begin position="53"/>
        <end position="74"/>
    </location>
</feature>
<gene>
    <name evidence="2" type="ORF">C8N24_5790</name>
</gene>
<reference evidence="2 3" key="1">
    <citation type="submission" date="2018-10" db="EMBL/GenBank/DDBJ databases">
        <title>Genomic Encyclopedia of Archaeal and Bacterial Type Strains, Phase II (KMG-II): from individual species to whole genera.</title>
        <authorList>
            <person name="Goeker M."/>
        </authorList>
    </citation>
    <scope>NUCLEOTIDE SEQUENCE [LARGE SCALE GENOMIC DNA]</scope>
    <source>
        <strain evidence="2 3">DSM 14954</strain>
    </source>
</reference>
<feature type="transmembrane region" description="Helical" evidence="1">
    <location>
        <begin position="133"/>
        <end position="157"/>
    </location>
</feature>
<protein>
    <submittedName>
        <fullName evidence="2">Uncharacterized protein</fullName>
    </submittedName>
</protein>
<dbReference type="EMBL" id="RBIL01000002">
    <property type="protein sequence ID" value="RKQ87761.1"/>
    <property type="molecule type" value="Genomic_DNA"/>
</dbReference>
<keyword evidence="3" id="KW-1185">Reference proteome</keyword>
<evidence type="ECO:0000313" key="3">
    <source>
        <dbReference type="Proteomes" id="UP000278962"/>
    </source>
</evidence>
<dbReference type="Proteomes" id="UP000278962">
    <property type="component" value="Unassembled WGS sequence"/>
</dbReference>
<evidence type="ECO:0000313" key="2">
    <source>
        <dbReference type="EMBL" id="RKQ87761.1"/>
    </source>
</evidence>
<evidence type="ECO:0000256" key="1">
    <source>
        <dbReference type="SAM" id="Phobius"/>
    </source>
</evidence>
<sequence>MGAPSARLARAGGLVLLGSLFLPWFRIHQQFGVLRIEGEPSPPPPTPRSWLESAWGSLALLDVVLAALAVVIVLVPRLRVYAAWAAVAVIATRLVELPEYGSAERSWGGFVGLAGALMAAWPERRPRPAEALVGGAGFVLLLSLALPWYGATLATLYPGTPVPDAGTRLEWTAWQRLAVVDVLVAAIAVLAALVALHGAAPAARLKAVGWLAVVLVAVRIVIAPAPYTTDYGAYVALVAATVAWGAAWLASGEAPRAVA</sequence>
<organism evidence="2 3">
    <name type="scientific">Solirubrobacter pauli</name>
    <dbReference type="NCBI Taxonomy" id="166793"/>
    <lineage>
        <taxon>Bacteria</taxon>
        <taxon>Bacillati</taxon>
        <taxon>Actinomycetota</taxon>
        <taxon>Thermoleophilia</taxon>
        <taxon>Solirubrobacterales</taxon>
        <taxon>Solirubrobacteraceae</taxon>
        <taxon>Solirubrobacter</taxon>
    </lineage>
</organism>
<comment type="caution">
    <text evidence="2">The sequence shown here is derived from an EMBL/GenBank/DDBJ whole genome shotgun (WGS) entry which is preliminary data.</text>
</comment>
<dbReference type="AlphaFoldDB" id="A0A660L199"/>